<gene>
    <name evidence="1" type="ORF">FHX44_11804</name>
</gene>
<comment type="caution">
    <text evidence="1">The sequence shown here is derived from an EMBL/GenBank/DDBJ whole genome shotgun (WGS) entry which is preliminary data.</text>
</comment>
<dbReference type="RefSeq" id="WP_425469111.1">
    <property type="nucleotide sequence ID" value="NZ_VIWU01000001.1"/>
</dbReference>
<reference evidence="1 2" key="1">
    <citation type="submission" date="2019-06" db="EMBL/GenBank/DDBJ databases">
        <title>Sequencing the genomes of 1000 actinobacteria strains.</title>
        <authorList>
            <person name="Klenk H.-P."/>
        </authorList>
    </citation>
    <scope>NUCLEOTIDE SEQUENCE [LARGE SCALE GENOMIC DNA]</scope>
    <source>
        <strain evidence="1 2">DSM 45671</strain>
    </source>
</reference>
<name>A0A561SJ68_9PSEU</name>
<evidence type="ECO:0000313" key="1">
    <source>
        <dbReference type="EMBL" id="TWF74921.1"/>
    </source>
</evidence>
<dbReference type="AlphaFoldDB" id="A0A561SJ68"/>
<keyword evidence="2" id="KW-1185">Reference proteome</keyword>
<dbReference type="Pfam" id="PF21997">
    <property type="entry name" value="DUF6928"/>
    <property type="match status" value="1"/>
</dbReference>
<proteinExistence type="predicted"/>
<dbReference type="InterPro" id="IPR053847">
    <property type="entry name" value="DUF6928"/>
</dbReference>
<dbReference type="Proteomes" id="UP000321261">
    <property type="component" value="Unassembled WGS sequence"/>
</dbReference>
<dbReference type="EMBL" id="VIWU01000001">
    <property type="protein sequence ID" value="TWF74921.1"/>
    <property type="molecule type" value="Genomic_DNA"/>
</dbReference>
<organism evidence="1 2">
    <name type="scientific">Pseudonocardia hierapolitana</name>
    <dbReference type="NCBI Taxonomy" id="1128676"/>
    <lineage>
        <taxon>Bacteria</taxon>
        <taxon>Bacillati</taxon>
        <taxon>Actinomycetota</taxon>
        <taxon>Actinomycetes</taxon>
        <taxon>Pseudonocardiales</taxon>
        <taxon>Pseudonocardiaceae</taxon>
        <taxon>Pseudonocardia</taxon>
    </lineage>
</organism>
<protein>
    <submittedName>
        <fullName evidence="1">Uncharacterized protein</fullName>
    </submittedName>
</protein>
<sequence length="75" mass="8426">MVRPGYVVVPAGDGWLYEDTYPADDFTYATLLDGVELYCDKRFMFDRPSVRFRAPKYDTGPADIGSCARHRAADG</sequence>
<accession>A0A561SJ68</accession>
<evidence type="ECO:0000313" key="2">
    <source>
        <dbReference type="Proteomes" id="UP000321261"/>
    </source>
</evidence>